<gene>
    <name evidence="3" type="ORF">OMM_09214</name>
</gene>
<keyword evidence="2" id="KW-0472">Membrane</keyword>
<dbReference type="EMBL" id="ATBP01000536">
    <property type="protein sequence ID" value="ETR69889.1"/>
    <property type="molecule type" value="Genomic_DNA"/>
</dbReference>
<feature type="compositionally biased region" description="Basic and acidic residues" evidence="1">
    <location>
        <begin position="233"/>
        <end position="255"/>
    </location>
</feature>
<evidence type="ECO:0000313" key="4">
    <source>
        <dbReference type="Proteomes" id="UP000189670"/>
    </source>
</evidence>
<protein>
    <submittedName>
        <fullName evidence="3">Uncharacterized protein</fullName>
    </submittedName>
</protein>
<organism evidence="3 4">
    <name type="scientific">Candidatus Magnetoglobus multicellularis str. Araruama</name>
    <dbReference type="NCBI Taxonomy" id="890399"/>
    <lineage>
        <taxon>Bacteria</taxon>
        <taxon>Pseudomonadati</taxon>
        <taxon>Thermodesulfobacteriota</taxon>
        <taxon>Desulfobacteria</taxon>
        <taxon>Desulfobacterales</taxon>
        <taxon>Desulfobacteraceae</taxon>
        <taxon>Candidatus Magnetoglobus</taxon>
    </lineage>
</organism>
<evidence type="ECO:0000256" key="1">
    <source>
        <dbReference type="SAM" id="MobiDB-lite"/>
    </source>
</evidence>
<feature type="non-terminal residue" evidence="3">
    <location>
        <position position="322"/>
    </location>
</feature>
<comment type="caution">
    <text evidence="3">The sequence shown here is derived from an EMBL/GenBank/DDBJ whole genome shotgun (WGS) entry which is preliminary data.</text>
</comment>
<evidence type="ECO:0000313" key="3">
    <source>
        <dbReference type="EMBL" id="ETR69889.1"/>
    </source>
</evidence>
<keyword evidence="2" id="KW-0812">Transmembrane</keyword>
<proteinExistence type="predicted"/>
<evidence type="ECO:0000256" key="2">
    <source>
        <dbReference type="SAM" id="Phobius"/>
    </source>
</evidence>
<dbReference type="AlphaFoldDB" id="A0A1V1P4R9"/>
<dbReference type="Proteomes" id="UP000189670">
    <property type="component" value="Unassembled WGS sequence"/>
</dbReference>
<sequence length="322" mass="35332">MADSINTDSDPYVDVDPDLKSSVEVVDSKDSDDQVSLIKIFILLIIFVVIISGGLGGFYYFFYHTPTEMVADNWHAPIITPTESVPQAVPDSPMQLVVTPPDSITVSVSNQSLTLAGKDYSLTAYASNNTQPSLTSNISNTQVSLTDLTMQASSSQAALTDLTLNNLSIESALTETQNIVRKTITNPLAPLTPNLRSTPVLYRYKIAGDMETLTSAAGSDEIAADTAEQLTDTTDKKSETADSITETEKKKKPEVAEVPLRKRRKPIVFRATIPLILMYPELTLNFNSFILLLPDVQSKTYIEISVSLKTSNEKVFKEIQDR</sequence>
<keyword evidence="2" id="KW-1133">Transmembrane helix</keyword>
<feature type="region of interest" description="Disordered" evidence="1">
    <location>
        <begin position="226"/>
        <end position="255"/>
    </location>
</feature>
<reference evidence="4" key="1">
    <citation type="submission" date="2012-11" db="EMBL/GenBank/DDBJ databases">
        <authorList>
            <person name="Lucero-Rivera Y.E."/>
            <person name="Tovar-Ramirez D."/>
        </authorList>
    </citation>
    <scope>NUCLEOTIDE SEQUENCE [LARGE SCALE GENOMIC DNA]</scope>
    <source>
        <strain evidence="4">Araruama</strain>
    </source>
</reference>
<name>A0A1V1P4R9_9BACT</name>
<accession>A0A1V1P4R9</accession>
<feature type="transmembrane region" description="Helical" evidence="2">
    <location>
        <begin position="40"/>
        <end position="62"/>
    </location>
</feature>